<dbReference type="Proteomes" id="UP000307768">
    <property type="component" value="Unassembled WGS sequence"/>
</dbReference>
<dbReference type="AlphaFoldDB" id="A0A5Q6S4E4"/>
<protein>
    <submittedName>
        <fullName evidence="1">Oxidoreductase</fullName>
    </submittedName>
</protein>
<evidence type="ECO:0000313" key="2">
    <source>
        <dbReference type="Proteomes" id="UP000307768"/>
    </source>
</evidence>
<name>A0A5Q6S4E4_9ACTN</name>
<comment type="caution">
    <text evidence="1">The sequence shown here is derived from an EMBL/GenBank/DDBJ whole genome shotgun (WGS) entry which is preliminary data.</text>
</comment>
<sequence>MGRPGTLQGVPDPFSALIDLDGVPSAFAATRDGIDSLLRDRGLRRSTPEMTADSLLLGAAASAAIEGAPYDPDGLRRGDADPLALAVARMTTELLGLVPTWNRAPLQAVARIHSLVARGRVDDDELGRPVSPEGARRLGTLAQAVVAPTEAPGLLVAAVVHAEIATAGAFASDNAVVARAAERLVLVAKGVDPASLTVPEAGHLAAGQGYAKLLGEYEADGTPGVHRWLLYAAQAYADGAEAAPVDPPKGPRRRG</sequence>
<accession>A0A5Q6S4E4</accession>
<reference evidence="1 2" key="1">
    <citation type="submission" date="2019-09" db="EMBL/GenBank/DDBJ databases">
        <title>Mumia zhuanghuii sp. nov. isolated from the intestinal contents of plateau pika (Ochotona curzoniae) in the Qinghai-Tibet plateau of China.</title>
        <authorList>
            <person name="Tian Z."/>
        </authorList>
    </citation>
    <scope>NUCLEOTIDE SEQUENCE [LARGE SCALE GENOMIC DNA]</scope>
    <source>
        <strain evidence="2">350</strain>
    </source>
</reference>
<proteinExistence type="predicted"/>
<evidence type="ECO:0000313" key="1">
    <source>
        <dbReference type="EMBL" id="KAA1425130.1"/>
    </source>
</evidence>
<organism evidence="1 2">
    <name type="scientific">Mumia zhuanghuii</name>
    <dbReference type="NCBI Taxonomy" id="2585211"/>
    <lineage>
        <taxon>Bacteria</taxon>
        <taxon>Bacillati</taxon>
        <taxon>Actinomycetota</taxon>
        <taxon>Actinomycetes</taxon>
        <taxon>Propionibacteriales</taxon>
        <taxon>Nocardioidaceae</taxon>
        <taxon>Mumia</taxon>
    </lineage>
</organism>
<dbReference type="OrthoDB" id="5241763at2"/>
<gene>
    <name evidence="1" type="ORF">FE697_004435</name>
</gene>
<dbReference type="EMBL" id="VDFQ02000001">
    <property type="protein sequence ID" value="KAA1425130.1"/>
    <property type="molecule type" value="Genomic_DNA"/>
</dbReference>